<gene>
    <name evidence="3" type="ORF">RHODGE_RHODGE_00670</name>
</gene>
<evidence type="ECO:0000256" key="1">
    <source>
        <dbReference type="ARBA" id="ARBA00006987"/>
    </source>
</evidence>
<dbReference type="AlphaFoldDB" id="A0A447CQS8"/>
<keyword evidence="2" id="KW-0732">Signal</keyword>
<dbReference type="InterPro" id="IPR005064">
    <property type="entry name" value="BUG"/>
</dbReference>
<dbReference type="PIRSF" id="PIRSF017082">
    <property type="entry name" value="YflP"/>
    <property type="match status" value="1"/>
</dbReference>
<evidence type="ECO:0000256" key="2">
    <source>
        <dbReference type="SAM" id="SignalP"/>
    </source>
</evidence>
<keyword evidence="4" id="KW-1185">Reference proteome</keyword>
<dbReference type="EMBL" id="UWOC01000041">
    <property type="protein sequence ID" value="VCU07584.1"/>
    <property type="molecule type" value="Genomic_DNA"/>
</dbReference>
<evidence type="ECO:0008006" key="5">
    <source>
        <dbReference type="Google" id="ProtNLM"/>
    </source>
</evidence>
<accession>A0A447CQS8</accession>
<dbReference type="Gene3D" id="3.40.190.10">
    <property type="entry name" value="Periplasmic binding protein-like II"/>
    <property type="match status" value="1"/>
</dbReference>
<dbReference type="Pfam" id="PF03401">
    <property type="entry name" value="TctC"/>
    <property type="match status" value="1"/>
</dbReference>
<dbReference type="InterPro" id="IPR042100">
    <property type="entry name" value="Bug_dom1"/>
</dbReference>
<comment type="similarity">
    <text evidence="1">Belongs to the UPF0065 (bug) family.</text>
</comment>
<reference evidence="4" key="1">
    <citation type="submission" date="2018-10" db="EMBL/GenBank/DDBJ databases">
        <authorList>
            <person name="Peiro R."/>
            <person name="Begona"/>
            <person name="Cbmso G."/>
            <person name="Lopez M."/>
            <person name="Gonzalez S."/>
            <person name="Sacristan E."/>
            <person name="Castillo E."/>
        </authorList>
    </citation>
    <scope>NUCLEOTIDE SEQUENCE [LARGE SCALE GENOMIC DNA]</scope>
</reference>
<dbReference type="OrthoDB" id="8196049at2"/>
<dbReference type="InterPro" id="IPR006311">
    <property type="entry name" value="TAT_signal"/>
</dbReference>
<evidence type="ECO:0000313" key="4">
    <source>
        <dbReference type="Proteomes" id="UP000289200"/>
    </source>
</evidence>
<feature type="chain" id="PRO_5019207796" description="ABC transporter substrate-binding protein" evidence="2">
    <location>
        <begin position="29"/>
        <end position="328"/>
    </location>
</feature>
<proteinExistence type="inferred from homology"/>
<protein>
    <recommendedName>
        <fullName evidence="5">ABC transporter substrate-binding protein</fullName>
    </recommendedName>
</protein>
<dbReference type="PANTHER" id="PTHR42928:SF5">
    <property type="entry name" value="BLR1237 PROTEIN"/>
    <property type="match status" value="1"/>
</dbReference>
<comment type="caution">
    <text evidence="3">The sequence shown here is derived from an EMBL/GenBank/DDBJ whole genome shotgun (WGS) entry which is preliminary data.</text>
</comment>
<feature type="signal peptide" evidence="2">
    <location>
        <begin position="1"/>
        <end position="28"/>
    </location>
</feature>
<evidence type="ECO:0000313" key="3">
    <source>
        <dbReference type="EMBL" id="VCU07584.1"/>
    </source>
</evidence>
<dbReference type="Proteomes" id="UP000289200">
    <property type="component" value="Unassembled WGS sequence"/>
</dbReference>
<organism evidence="3 4">
    <name type="scientific">Rhodoplanes serenus</name>
    <dbReference type="NCBI Taxonomy" id="200615"/>
    <lineage>
        <taxon>Bacteria</taxon>
        <taxon>Pseudomonadati</taxon>
        <taxon>Pseudomonadota</taxon>
        <taxon>Alphaproteobacteria</taxon>
        <taxon>Hyphomicrobiales</taxon>
        <taxon>Nitrobacteraceae</taxon>
        <taxon>Rhodoplanes</taxon>
    </lineage>
</organism>
<sequence>MTATRISRRRFIAAGAGLMALSAAPARASPLAGKTIRIVYPFAAGNTGDAVARILADQLQRSLGAVVFVENRAGAAGRTGTQSVIRSEPDGTTLLLAPLPVISIYPHSYDRLGYDPFTELQPISQVVLFDIAFVSGPKPGFDSLKSLIAWVRANPSAASYGSSGAGGISHLFAVLFAQHNKLDMKHVGYRGSAPAVNDVIAGHIPFASVASGDCIELHKAGTVRMLGVSGPKRLAVLPDVPTFTEGGIPIDGTAWYSLYAPTGTPAPVVTALHRGVADAMQVAAARERLQALGTTPVGSSPEELARIQVEASKYWEPAVRASGFRPDH</sequence>
<dbReference type="PROSITE" id="PS51318">
    <property type="entry name" value="TAT"/>
    <property type="match status" value="1"/>
</dbReference>
<dbReference type="Gene3D" id="3.40.190.150">
    <property type="entry name" value="Bordetella uptake gene, domain 1"/>
    <property type="match status" value="1"/>
</dbReference>
<dbReference type="PANTHER" id="PTHR42928">
    <property type="entry name" value="TRICARBOXYLATE-BINDING PROTEIN"/>
    <property type="match status" value="1"/>
</dbReference>
<name>A0A447CQS8_9BRAD</name>